<dbReference type="AlphaFoldDB" id="A0A1B2EW61"/>
<evidence type="ECO:0000256" key="2">
    <source>
        <dbReference type="ARBA" id="ARBA00022692"/>
    </source>
</evidence>
<keyword evidence="4 5" id="KW-0472">Membrane</keyword>
<dbReference type="NCBIfam" id="NF037968">
    <property type="entry name" value="SemiSWEET_2"/>
    <property type="match status" value="1"/>
</dbReference>
<name>A0A1B2EW61_9HYPH</name>
<proteinExistence type="predicted"/>
<dbReference type="RefSeq" id="WP_099515120.1">
    <property type="nucleotide sequence ID" value="NZ_CP016619.1"/>
</dbReference>
<protein>
    <recommendedName>
        <fullName evidence="7">MtN3 and saliva related transmembrane protein</fullName>
    </recommendedName>
</protein>
<keyword evidence="6" id="KW-0614">Plasmid</keyword>
<accession>A0A1B2EW61</accession>
<sequence length="92" mass="10092">MQTWWLTALGLAAGLCTSLSFVPQVLKAWREGDTEAISKRMYVASLIAYGLWIVHGLMITSMPVIVFNAVNVVLAGFILALKLRGLKAAEER</sequence>
<geneLocation type="plasmid" evidence="6">
    <name>unnamed2</name>
</geneLocation>
<dbReference type="OrthoDB" id="9814012at2"/>
<reference evidence="6" key="1">
    <citation type="submission" date="2016-07" db="EMBL/GenBank/DDBJ databases">
        <title>Microvirga ossetica sp. nov. a new species of rhizobia isolated from root nodules of the legume species Vicia alpestris Steven originated from North Ossetia region in the Caucasus.</title>
        <authorList>
            <person name="Safronova V.I."/>
            <person name="Kuznetsova I.G."/>
            <person name="Sazanova A.L."/>
            <person name="Belimov A."/>
            <person name="Andronov E."/>
            <person name="Osledkin Y.S."/>
            <person name="Onishchuk O.P."/>
            <person name="Kurchak O.N."/>
            <person name="Shaposhnikov A.I."/>
            <person name="Willems A."/>
            <person name="Tikhonovich I.A."/>
        </authorList>
    </citation>
    <scope>NUCLEOTIDE SEQUENCE [LARGE SCALE GENOMIC DNA]</scope>
    <source>
        <strain evidence="6">V5/3M</strain>
        <plasmid evidence="6">unnamed2</plasmid>
    </source>
</reference>
<dbReference type="KEGG" id="moc:BB934_38795"/>
<feature type="transmembrane region" description="Helical" evidence="5">
    <location>
        <begin position="6"/>
        <end position="29"/>
    </location>
</feature>
<gene>
    <name evidence="6" type="ORF">BB934_38795</name>
</gene>
<evidence type="ECO:0000256" key="1">
    <source>
        <dbReference type="ARBA" id="ARBA00004141"/>
    </source>
</evidence>
<keyword evidence="2 5" id="KW-0812">Transmembrane</keyword>
<evidence type="ECO:0000256" key="3">
    <source>
        <dbReference type="ARBA" id="ARBA00022989"/>
    </source>
</evidence>
<evidence type="ECO:0000256" key="5">
    <source>
        <dbReference type="SAM" id="Phobius"/>
    </source>
</evidence>
<dbReference type="EMBL" id="CP016619">
    <property type="protein sequence ID" value="ANY84193.1"/>
    <property type="molecule type" value="Genomic_DNA"/>
</dbReference>
<keyword evidence="3 5" id="KW-1133">Transmembrane helix</keyword>
<feature type="transmembrane region" description="Helical" evidence="5">
    <location>
        <begin position="65"/>
        <end position="83"/>
    </location>
</feature>
<evidence type="ECO:0000256" key="4">
    <source>
        <dbReference type="ARBA" id="ARBA00023136"/>
    </source>
</evidence>
<dbReference type="Gene3D" id="1.20.1280.290">
    <property type="match status" value="1"/>
</dbReference>
<dbReference type="GO" id="GO:0051119">
    <property type="term" value="F:sugar transmembrane transporter activity"/>
    <property type="evidence" value="ECO:0007669"/>
    <property type="project" value="InterPro"/>
</dbReference>
<organism evidence="6">
    <name type="scientific">Microvirga ossetica</name>
    <dbReference type="NCBI Taxonomy" id="1882682"/>
    <lineage>
        <taxon>Bacteria</taxon>
        <taxon>Pseudomonadati</taxon>
        <taxon>Pseudomonadota</taxon>
        <taxon>Alphaproteobacteria</taxon>
        <taxon>Hyphomicrobiales</taxon>
        <taxon>Methylobacteriaceae</taxon>
        <taxon>Microvirga</taxon>
    </lineage>
</organism>
<evidence type="ECO:0008006" key="7">
    <source>
        <dbReference type="Google" id="ProtNLM"/>
    </source>
</evidence>
<dbReference type="Pfam" id="PF04193">
    <property type="entry name" value="PQ-loop"/>
    <property type="match status" value="1"/>
</dbReference>
<dbReference type="GO" id="GO:0016020">
    <property type="term" value="C:membrane"/>
    <property type="evidence" value="ECO:0007669"/>
    <property type="project" value="UniProtKB-SubCell"/>
</dbReference>
<evidence type="ECO:0000313" key="6">
    <source>
        <dbReference type="EMBL" id="ANY84193.1"/>
    </source>
</evidence>
<comment type="subcellular location">
    <subcellularLocation>
        <location evidence="1">Membrane</location>
        <topology evidence="1">Multi-pass membrane protein</topology>
    </subcellularLocation>
</comment>
<feature type="transmembrane region" description="Helical" evidence="5">
    <location>
        <begin position="41"/>
        <end position="59"/>
    </location>
</feature>
<dbReference type="InterPro" id="IPR006603">
    <property type="entry name" value="PQ-loop_rpt"/>
</dbReference>
<dbReference type="InterPro" id="IPR047662">
    <property type="entry name" value="SemiSWEET"/>
</dbReference>